<dbReference type="InterPro" id="IPR052708">
    <property type="entry name" value="PxpC"/>
</dbReference>
<dbReference type="SMART" id="SM00797">
    <property type="entry name" value="AHS2"/>
    <property type="match status" value="1"/>
</dbReference>
<evidence type="ECO:0000259" key="4">
    <source>
        <dbReference type="SMART" id="SM00797"/>
    </source>
</evidence>
<organism evidence="5 6">
    <name type="scientific">Sporosarcina quadrami</name>
    <dbReference type="NCBI Taxonomy" id="2762234"/>
    <lineage>
        <taxon>Bacteria</taxon>
        <taxon>Bacillati</taxon>
        <taxon>Bacillota</taxon>
        <taxon>Bacilli</taxon>
        <taxon>Bacillales</taxon>
        <taxon>Caryophanaceae</taxon>
        <taxon>Sporosarcina</taxon>
    </lineage>
</organism>
<comment type="caution">
    <text evidence="5">The sequence shown here is derived from an EMBL/GenBank/DDBJ whole genome shotgun (WGS) entry which is preliminary data.</text>
</comment>
<dbReference type="InterPro" id="IPR003778">
    <property type="entry name" value="CT_A_B"/>
</dbReference>
<dbReference type="NCBIfam" id="TIGR00724">
    <property type="entry name" value="urea_amlyse_rel"/>
    <property type="match status" value="1"/>
</dbReference>
<protein>
    <submittedName>
        <fullName evidence="5">Biotin-dependent carboxyltransferase</fullName>
    </submittedName>
</protein>
<proteinExistence type="predicted"/>
<dbReference type="PANTHER" id="PTHR43309:SF5">
    <property type="entry name" value="5-OXOPROLINASE SUBUNIT C"/>
    <property type="match status" value="1"/>
</dbReference>
<dbReference type="Proteomes" id="UP000626786">
    <property type="component" value="Unassembled WGS sequence"/>
</dbReference>
<dbReference type="Pfam" id="PF02626">
    <property type="entry name" value="CT_A_B"/>
    <property type="match status" value="1"/>
</dbReference>
<evidence type="ECO:0000313" key="5">
    <source>
        <dbReference type="EMBL" id="MBD7983830.1"/>
    </source>
</evidence>
<keyword evidence="6" id="KW-1185">Reference proteome</keyword>
<dbReference type="SUPFAM" id="SSF50891">
    <property type="entry name" value="Cyclophilin-like"/>
    <property type="match status" value="1"/>
</dbReference>
<dbReference type="RefSeq" id="WP_191693519.1">
    <property type="nucleotide sequence ID" value="NZ_JACSQN010000003.1"/>
</dbReference>
<dbReference type="EMBL" id="JACSQN010000003">
    <property type="protein sequence ID" value="MBD7983830.1"/>
    <property type="molecule type" value="Genomic_DNA"/>
</dbReference>
<name>A0ABR8U711_9BACL</name>
<gene>
    <name evidence="5" type="ORF">H9649_04490</name>
</gene>
<dbReference type="InterPro" id="IPR029000">
    <property type="entry name" value="Cyclophilin-like_dom_sf"/>
</dbReference>
<sequence>MITVMKSGLQDTIQDTGRKGYQKFGVVVSGAMDPFSHRVANLLVGNEGQEATLEMTLVGPRLLFEKDVVISICGGDLQPKIAGVPVPMWKPVFIRKGSELAFGAAVAGSRAYLAVAGGIDVPVVMNSRSTYVKAKIGGFHGRALQTGDLLSIANPTGVSAAIKQRLGTNEEAFRAADWLIAAKLLPNLSNRYVIRVMRGRQYDLFDGQSQNGFWNEPFTVSSLSDRMGYRINGPALKLKEQTEMISETVTYGSIQVPTDGNPIILAADRQTTGGYPKIGQISSINFTKLAQAKAGDQLTFNEVTIIESQKLMAMQEMNLKELRAYISTKFR</sequence>
<evidence type="ECO:0000313" key="6">
    <source>
        <dbReference type="Proteomes" id="UP000626786"/>
    </source>
</evidence>
<keyword evidence="1" id="KW-0547">Nucleotide-binding</keyword>
<accession>A0ABR8U711</accession>
<keyword evidence="3" id="KW-0067">ATP-binding</keyword>
<dbReference type="Gene3D" id="2.40.100.10">
    <property type="entry name" value="Cyclophilin-like"/>
    <property type="match status" value="1"/>
</dbReference>
<keyword evidence="2" id="KW-0378">Hydrolase</keyword>
<feature type="domain" description="Carboxyltransferase" evidence="4">
    <location>
        <begin position="23"/>
        <end position="318"/>
    </location>
</feature>
<evidence type="ECO:0000256" key="3">
    <source>
        <dbReference type="ARBA" id="ARBA00022840"/>
    </source>
</evidence>
<reference evidence="5 6" key="1">
    <citation type="submission" date="2020-08" db="EMBL/GenBank/DDBJ databases">
        <title>A Genomic Blueprint of the Chicken Gut Microbiome.</title>
        <authorList>
            <person name="Gilroy R."/>
            <person name="Ravi A."/>
            <person name="Getino M."/>
            <person name="Pursley I."/>
            <person name="Horton D.L."/>
            <person name="Alikhan N.-F."/>
            <person name="Baker D."/>
            <person name="Gharbi K."/>
            <person name="Hall N."/>
            <person name="Watson M."/>
            <person name="Adriaenssens E.M."/>
            <person name="Foster-Nyarko E."/>
            <person name="Jarju S."/>
            <person name="Secka A."/>
            <person name="Antonio M."/>
            <person name="Oren A."/>
            <person name="Chaudhuri R."/>
            <person name="La Ragione R.M."/>
            <person name="Hildebrand F."/>
            <person name="Pallen M.J."/>
        </authorList>
    </citation>
    <scope>NUCLEOTIDE SEQUENCE [LARGE SCALE GENOMIC DNA]</scope>
    <source>
        <strain evidence="5 6">Sa2YVA2</strain>
    </source>
</reference>
<evidence type="ECO:0000256" key="1">
    <source>
        <dbReference type="ARBA" id="ARBA00022741"/>
    </source>
</evidence>
<evidence type="ECO:0000256" key="2">
    <source>
        <dbReference type="ARBA" id="ARBA00022801"/>
    </source>
</evidence>
<dbReference type="PANTHER" id="PTHR43309">
    <property type="entry name" value="5-OXOPROLINASE SUBUNIT C"/>
    <property type="match status" value="1"/>
</dbReference>